<reference evidence="3 5" key="2">
    <citation type="submission" date="2019-02" db="EMBL/GenBank/DDBJ databases">
        <authorList>
            <consortium name="Pathogen Informatics"/>
        </authorList>
    </citation>
    <scope>NUCLEOTIDE SEQUENCE [LARGE SCALE GENOMIC DNA]</scope>
    <source>
        <strain evidence="3 5">3012STDY7078520</strain>
    </source>
</reference>
<evidence type="ECO:0000256" key="1">
    <source>
        <dbReference type="SAM" id="MobiDB-lite"/>
    </source>
</evidence>
<feature type="region of interest" description="Disordered" evidence="1">
    <location>
        <begin position="24"/>
        <end position="79"/>
    </location>
</feature>
<gene>
    <name evidence="2" type="ORF">B8X04_15795</name>
    <name evidence="3" type="ORF">NCTC12391_00142</name>
</gene>
<dbReference type="GeneID" id="99772222"/>
<dbReference type="Proteomes" id="UP000386281">
    <property type="component" value="Unassembled WGS sequence"/>
</dbReference>
<dbReference type="RefSeq" id="WP_095376766.1">
    <property type="nucleotide sequence ID" value="NZ_CAACXN010000005.1"/>
</dbReference>
<dbReference type="EMBL" id="NCWY01000019">
    <property type="protein sequence ID" value="PAK93100.1"/>
    <property type="molecule type" value="Genomic_DNA"/>
</dbReference>
<name>A0A269Z697_9MICO</name>
<organism evidence="2 4">
    <name type="scientific">Brevibacterium casei</name>
    <dbReference type="NCBI Taxonomy" id="33889"/>
    <lineage>
        <taxon>Bacteria</taxon>
        <taxon>Bacillati</taxon>
        <taxon>Actinomycetota</taxon>
        <taxon>Actinomycetes</taxon>
        <taxon>Micrococcales</taxon>
        <taxon>Brevibacteriaceae</taxon>
        <taxon>Brevibacterium</taxon>
    </lineage>
</organism>
<evidence type="ECO:0000313" key="2">
    <source>
        <dbReference type="EMBL" id="PAK93100.1"/>
    </source>
</evidence>
<dbReference type="PROSITE" id="PS51257">
    <property type="entry name" value="PROKAR_LIPOPROTEIN"/>
    <property type="match status" value="1"/>
</dbReference>
<evidence type="ECO:0000313" key="4">
    <source>
        <dbReference type="Proteomes" id="UP000216867"/>
    </source>
</evidence>
<accession>A0A269Z697</accession>
<dbReference type="EMBL" id="CAACXN010000005">
    <property type="protein sequence ID" value="VEW10345.1"/>
    <property type="molecule type" value="Genomic_DNA"/>
</dbReference>
<evidence type="ECO:0000313" key="5">
    <source>
        <dbReference type="Proteomes" id="UP000386281"/>
    </source>
</evidence>
<protein>
    <submittedName>
        <fullName evidence="2">Uncharacterized protein</fullName>
    </submittedName>
</protein>
<feature type="compositionally biased region" description="Low complexity" evidence="1">
    <location>
        <begin position="27"/>
        <end position="53"/>
    </location>
</feature>
<proteinExistence type="predicted"/>
<reference evidence="2 4" key="1">
    <citation type="submission" date="2017-04" db="EMBL/GenBank/DDBJ databases">
        <title>Kefir bacterial isolates.</title>
        <authorList>
            <person name="Kim Y."/>
            <person name="Blasche S."/>
            <person name="Patil K.R."/>
        </authorList>
    </citation>
    <scope>NUCLEOTIDE SEQUENCE [LARGE SCALE GENOMIC DNA]</scope>
    <source>
        <strain evidence="2 4">OG2</strain>
    </source>
</reference>
<evidence type="ECO:0000313" key="3">
    <source>
        <dbReference type="EMBL" id="VEW10345.1"/>
    </source>
</evidence>
<sequence>MKRTVGIAALVVALLLGGCGIGGEDQASSAPEATTASAAEAPPAAGTPTAAEEPLPRGHCGTAPAPLEDQSVYQGTPETDCGEAMRAVGAFGRGDDAVDESGHGTQVDGWQCVFPMDAEVADYGLTLACEKGPQRFVVRPASVEAPAGYHVRPWDYEGTATGAQGIYFTTESRKHHCSFAADGVGCDNLNFPDDLPEVGYMGQRQQPTAIVLGTRGAARFAAFGDPMFTQFSDSGGWGTETRVLGYGELLIVRGIACTTDEDRGVVCVNGDHGFAISSRDYSLD</sequence>
<dbReference type="Proteomes" id="UP000216867">
    <property type="component" value="Unassembled WGS sequence"/>
</dbReference>
<dbReference type="AlphaFoldDB" id="A0A269Z697"/>